<keyword evidence="2" id="KW-0805">Transcription regulation</keyword>
<organism evidence="6 7">
    <name type="scientific">Edaphobacter aggregans</name>
    <dbReference type="NCBI Taxonomy" id="570835"/>
    <lineage>
        <taxon>Bacteria</taxon>
        <taxon>Pseudomonadati</taxon>
        <taxon>Acidobacteriota</taxon>
        <taxon>Terriglobia</taxon>
        <taxon>Terriglobales</taxon>
        <taxon>Acidobacteriaceae</taxon>
        <taxon>Edaphobacter</taxon>
    </lineage>
</organism>
<name>A0A428MFA8_9BACT</name>
<dbReference type="GO" id="GO:0003700">
    <property type="term" value="F:DNA-binding transcription factor activity"/>
    <property type="evidence" value="ECO:0007669"/>
    <property type="project" value="InterPro"/>
</dbReference>
<keyword evidence="3 6" id="KW-0238">DNA-binding</keyword>
<comment type="similarity">
    <text evidence="1">Belongs to the LysR transcriptional regulatory family.</text>
</comment>
<dbReference type="InterPro" id="IPR036390">
    <property type="entry name" value="WH_DNA-bd_sf"/>
</dbReference>
<evidence type="ECO:0000256" key="3">
    <source>
        <dbReference type="ARBA" id="ARBA00023125"/>
    </source>
</evidence>
<dbReference type="Gene3D" id="1.10.10.10">
    <property type="entry name" value="Winged helix-like DNA-binding domain superfamily/Winged helix DNA-binding domain"/>
    <property type="match status" value="1"/>
</dbReference>
<dbReference type="PANTHER" id="PTHR30346:SF30">
    <property type="entry name" value="SMALL NEUTRAL PROTEASE REGULATORY PROTEIN"/>
    <property type="match status" value="1"/>
</dbReference>
<dbReference type="PRINTS" id="PR00039">
    <property type="entry name" value="HTHLYSR"/>
</dbReference>
<dbReference type="SUPFAM" id="SSF46785">
    <property type="entry name" value="Winged helix' DNA-binding domain"/>
    <property type="match status" value="1"/>
</dbReference>
<dbReference type="GO" id="GO:0003677">
    <property type="term" value="F:DNA binding"/>
    <property type="evidence" value="ECO:0007669"/>
    <property type="project" value="UniProtKB-KW"/>
</dbReference>
<dbReference type="InterPro" id="IPR005119">
    <property type="entry name" value="LysR_subst-bd"/>
</dbReference>
<feature type="domain" description="HTH lysR-type" evidence="5">
    <location>
        <begin position="1"/>
        <end position="58"/>
    </location>
</feature>
<evidence type="ECO:0000259" key="5">
    <source>
        <dbReference type="PROSITE" id="PS50931"/>
    </source>
</evidence>
<dbReference type="GO" id="GO:0032993">
    <property type="term" value="C:protein-DNA complex"/>
    <property type="evidence" value="ECO:0007669"/>
    <property type="project" value="TreeGrafter"/>
</dbReference>
<protein>
    <submittedName>
        <fullName evidence="6">DNA-binding transcriptional LysR family regulator</fullName>
    </submittedName>
</protein>
<reference evidence="6 7" key="1">
    <citation type="submission" date="2018-12" db="EMBL/GenBank/DDBJ databases">
        <title>Sequencing of bacterial isolates from soil warming experiment in Harvard Forest, Massachusetts, USA.</title>
        <authorList>
            <person name="Deangelis K."/>
        </authorList>
    </citation>
    <scope>NUCLEOTIDE SEQUENCE [LARGE SCALE GENOMIC DNA]</scope>
    <source>
        <strain evidence="6 7">EB153</strain>
    </source>
</reference>
<dbReference type="FunFam" id="1.10.10.10:FF:000001">
    <property type="entry name" value="LysR family transcriptional regulator"/>
    <property type="match status" value="1"/>
</dbReference>
<evidence type="ECO:0000256" key="4">
    <source>
        <dbReference type="ARBA" id="ARBA00023163"/>
    </source>
</evidence>
<dbReference type="Pfam" id="PF00126">
    <property type="entry name" value="HTH_1"/>
    <property type="match status" value="1"/>
</dbReference>
<sequence length="305" mass="33933">MELRHLKYFVAVAEWKGFSHAARRLYVSQSAISEQVADLEREVGVQLLHRSRREVALTDEGEVFLEEAKKVLAAVDHAVEMARRSKRGEVGTLRIGFFTNGIGAFFSTLIREFRKSHPEVRLSLFEMSARPQMEALANNEIDIAITRELDPQFATTLTSELLFEEPLVAVLPSDHPLAGGPVSLESLASERFVLIQREVWPTLFDSIITLCSSAGFSPHIANTAARWPAVLALVEAGEGVGLVTAGVQRFRFSGVSFCQLTPTRSIGVALAWRTKEKSSIVEAFLNLVRDQKERIRDSHGEPHPE</sequence>
<dbReference type="CDD" id="cd08414">
    <property type="entry name" value="PBP2_LTTR_aromatics_like"/>
    <property type="match status" value="1"/>
</dbReference>
<dbReference type="SUPFAM" id="SSF53850">
    <property type="entry name" value="Periplasmic binding protein-like II"/>
    <property type="match status" value="1"/>
</dbReference>
<dbReference type="InterPro" id="IPR036388">
    <property type="entry name" value="WH-like_DNA-bd_sf"/>
</dbReference>
<gene>
    <name evidence="6" type="ORF">EDE15_1081</name>
</gene>
<dbReference type="Pfam" id="PF03466">
    <property type="entry name" value="LysR_substrate"/>
    <property type="match status" value="1"/>
</dbReference>
<dbReference type="InterPro" id="IPR000847">
    <property type="entry name" value="LysR_HTH_N"/>
</dbReference>
<keyword evidence="7" id="KW-1185">Reference proteome</keyword>
<accession>A0A428MFA8</accession>
<dbReference type="EMBL" id="RSDW01000001">
    <property type="protein sequence ID" value="RSL15590.1"/>
    <property type="molecule type" value="Genomic_DNA"/>
</dbReference>
<evidence type="ECO:0000256" key="2">
    <source>
        <dbReference type="ARBA" id="ARBA00023015"/>
    </source>
</evidence>
<dbReference type="Proteomes" id="UP000269669">
    <property type="component" value="Unassembled WGS sequence"/>
</dbReference>
<evidence type="ECO:0000313" key="7">
    <source>
        <dbReference type="Proteomes" id="UP000269669"/>
    </source>
</evidence>
<dbReference type="Gene3D" id="3.40.190.10">
    <property type="entry name" value="Periplasmic binding protein-like II"/>
    <property type="match status" value="2"/>
</dbReference>
<keyword evidence="4" id="KW-0804">Transcription</keyword>
<evidence type="ECO:0000313" key="6">
    <source>
        <dbReference type="EMBL" id="RSL15590.1"/>
    </source>
</evidence>
<evidence type="ECO:0000256" key="1">
    <source>
        <dbReference type="ARBA" id="ARBA00009437"/>
    </source>
</evidence>
<dbReference type="PANTHER" id="PTHR30346">
    <property type="entry name" value="TRANSCRIPTIONAL DUAL REGULATOR HCAR-RELATED"/>
    <property type="match status" value="1"/>
</dbReference>
<dbReference type="PROSITE" id="PS50931">
    <property type="entry name" value="HTH_LYSR"/>
    <property type="match status" value="1"/>
</dbReference>
<dbReference type="OrthoDB" id="108771at2"/>
<comment type="caution">
    <text evidence="6">The sequence shown here is derived from an EMBL/GenBank/DDBJ whole genome shotgun (WGS) entry which is preliminary data.</text>
</comment>
<dbReference type="RefSeq" id="WP_125484314.1">
    <property type="nucleotide sequence ID" value="NZ_RSDW01000001.1"/>
</dbReference>
<dbReference type="AlphaFoldDB" id="A0A428MFA8"/>
<proteinExistence type="inferred from homology"/>